<dbReference type="Proteomes" id="UP000323011">
    <property type="component" value="Unassembled WGS sequence"/>
</dbReference>
<proteinExistence type="predicted"/>
<accession>A0A5A8C7T7</accession>
<organism evidence="2 3">
    <name type="scientific">Cafeteria roenbergensis</name>
    <name type="common">Marine flagellate</name>
    <dbReference type="NCBI Taxonomy" id="33653"/>
    <lineage>
        <taxon>Eukaryota</taxon>
        <taxon>Sar</taxon>
        <taxon>Stramenopiles</taxon>
        <taxon>Bigyra</taxon>
        <taxon>Opalozoa</taxon>
        <taxon>Bicosoecida</taxon>
        <taxon>Cafeteriaceae</taxon>
        <taxon>Cafeteria</taxon>
    </lineage>
</organism>
<dbReference type="AlphaFoldDB" id="A0A5A8C7T7"/>
<reference evidence="2 3" key="1">
    <citation type="submission" date="2019-07" db="EMBL/GenBank/DDBJ databases">
        <title>Genomes of Cafeteria roenbergensis.</title>
        <authorList>
            <person name="Fischer M.G."/>
            <person name="Hackl T."/>
            <person name="Roman M."/>
        </authorList>
    </citation>
    <scope>NUCLEOTIDE SEQUENCE [LARGE SCALE GENOMIC DNA]</scope>
    <source>
        <strain evidence="2 3">BVI</strain>
    </source>
</reference>
<name>A0A5A8C7T7_CAFRO</name>
<dbReference type="EMBL" id="VLTN01000048">
    <property type="protein sequence ID" value="KAA0148888.1"/>
    <property type="molecule type" value="Genomic_DNA"/>
</dbReference>
<feature type="region of interest" description="Disordered" evidence="1">
    <location>
        <begin position="158"/>
        <end position="283"/>
    </location>
</feature>
<protein>
    <submittedName>
        <fullName evidence="2">Uncharacterized protein</fullName>
    </submittedName>
</protein>
<sequence>MAAAYVRAIEPMTDAHRQVLHRIMAKGVISQSKFVRAAKAAGLSAEDDPTEVVVNTFLDTVNPALDVIGLELESAVDRTRHVICLSNRLADEIVKGAHGLEEWEADAVRAIFAAMRDNGGSLSMAQFDALQHKGKRASGKAPHLLLSRLLDEGYVRSPAEGELVPGPRVAGSWGGSEADTPAGAAAASSRAAEGSDGGDEAEGGNDSAAGGRRAKRPRADSEDGAASPSVKPEPGTRASDRVKPEPGSPLIKPEPGSPLVKPEPGSDEHGTAPPRQRLRRTNS</sequence>
<feature type="compositionally biased region" description="Low complexity" evidence="1">
    <location>
        <begin position="175"/>
        <end position="194"/>
    </location>
</feature>
<keyword evidence="3" id="KW-1185">Reference proteome</keyword>
<dbReference type="Gene3D" id="3.90.1150.220">
    <property type="match status" value="1"/>
</dbReference>
<evidence type="ECO:0000313" key="2">
    <source>
        <dbReference type="EMBL" id="KAA0148888.1"/>
    </source>
</evidence>
<evidence type="ECO:0000313" key="3">
    <source>
        <dbReference type="Proteomes" id="UP000323011"/>
    </source>
</evidence>
<comment type="caution">
    <text evidence="2">The sequence shown here is derived from an EMBL/GenBank/DDBJ whole genome shotgun (WGS) entry which is preliminary data.</text>
</comment>
<gene>
    <name evidence="2" type="ORF">FNF29_06362</name>
</gene>
<evidence type="ECO:0000256" key="1">
    <source>
        <dbReference type="SAM" id="MobiDB-lite"/>
    </source>
</evidence>